<proteinExistence type="predicted"/>
<dbReference type="EMBL" id="GBRH01261756">
    <property type="protein sequence ID" value="JAD36139.1"/>
    <property type="molecule type" value="Transcribed_RNA"/>
</dbReference>
<reference evidence="1" key="2">
    <citation type="journal article" date="2015" name="Data Brief">
        <title>Shoot transcriptome of the giant reed, Arundo donax.</title>
        <authorList>
            <person name="Barrero R.A."/>
            <person name="Guerrero F.D."/>
            <person name="Moolhuijzen P."/>
            <person name="Goolsby J.A."/>
            <person name="Tidwell J."/>
            <person name="Bellgard S.E."/>
            <person name="Bellgard M.I."/>
        </authorList>
    </citation>
    <scope>NUCLEOTIDE SEQUENCE</scope>
    <source>
        <tissue evidence="1">Shoot tissue taken approximately 20 cm above the soil surface</tissue>
    </source>
</reference>
<dbReference type="AlphaFoldDB" id="A0A0A8Z9S8"/>
<protein>
    <submittedName>
        <fullName evidence="1">Uncharacterized protein</fullName>
    </submittedName>
</protein>
<sequence length="31" mass="3926">MILETRRCLYRILEMLPDRCCRPRCRCGRRR</sequence>
<organism evidence="1">
    <name type="scientific">Arundo donax</name>
    <name type="common">Giant reed</name>
    <name type="synonym">Donax arundinaceus</name>
    <dbReference type="NCBI Taxonomy" id="35708"/>
    <lineage>
        <taxon>Eukaryota</taxon>
        <taxon>Viridiplantae</taxon>
        <taxon>Streptophyta</taxon>
        <taxon>Embryophyta</taxon>
        <taxon>Tracheophyta</taxon>
        <taxon>Spermatophyta</taxon>
        <taxon>Magnoliopsida</taxon>
        <taxon>Liliopsida</taxon>
        <taxon>Poales</taxon>
        <taxon>Poaceae</taxon>
        <taxon>PACMAD clade</taxon>
        <taxon>Arundinoideae</taxon>
        <taxon>Arundineae</taxon>
        <taxon>Arundo</taxon>
    </lineage>
</organism>
<evidence type="ECO:0000313" key="1">
    <source>
        <dbReference type="EMBL" id="JAD36139.1"/>
    </source>
</evidence>
<accession>A0A0A8Z9S8</accession>
<name>A0A0A8Z9S8_ARUDO</name>
<reference evidence="1" key="1">
    <citation type="submission" date="2014-09" db="EMBL/GenBank/DDBJ databases">
        <authorList>
            <person name="Magalhaes I.L.F."/>
            <person name="Oliveira U."/>
            <person name="Santos F.R."/>
            <person name="Vidigal T.H.D.A."/>
            <person name="Brescovit A.D."/>
            <person name="Santos A.J."/>
        </authorList>
    </citation>
    <scope>NUCLEOTIDE SEQUENCE</scope>
    <source>
        <tissue evidence="1">Shoot tissue taken approximately 20 cm above the soil surface</tissue>
    </source>
</reference>